<dbReference type="eggNOG" id="COG4555">
    <property type="taxonomic scope" value="Bacteria"/>
</dbReference>
<name>A0A0H4X506_9BACT</name>
<evidence type="ECO:0000313" key="7">
    <source>
        <dbReference type="EMBL" id="AKQ70821.1"/>
    </source>
</evidence>
<comment type="similarity">
    <text evidence="1">Belongs to the ABC transporter superfamily.</text>
</comment>
<accession>A0A0H4X506</accession>
<dbReference type="InterPro" id="IPR003439">
    <property type="entry name" value="ABC_transporter-like_ATP-bd"/>
</dbReference>
<keyword evidence="8" id="KW-1185">Reference proteome</keyword>
<gene>
    <name evidence="7" type="ORF">A176_007733</name>
</gene>
<evidence type="ECO:0000256" key="5">
    <source>
        <dbReference type="ARBA" id="ARBA00022840"/>
    </source>
</evidence>
<dbReference type="PANTHER" id="PTHR42711">
    <property type="entry name" value="ABC TRANSPORTER ATP-BINDING PROTEIN"/>
    <property type="match status" value="1"/>
</dbReference>
<dbReference type="STRING" id="1297742.A176_007733"/>
<evidence type="ECO:0000256" key="1">
    <source>
        <dbReference type="ARBA" id="ARBA00005417"/>
    </source>
</evidence>
<dbReference type="InterPro" id="IPR027417">
    <property type="entry name" value="P-loop_NTPase"/>
</dbReference>
<evidence type="ECO:0000256" key="4">
    <source>
        <dbReference type="ARBA" id="ARBA00022741"/>
    </source>
</evidence>
<dbReference type="InterPro" id="IPR003593">
    <property type="entry name" value="AAA+_ATPase"/>
</dbReference>
<keyword evidence="3" id="KW-0536">Nodulation</keyword>
<dbReference type="SMART" id="SM00382">
    <property type="entry name" value="AAA"/>
    <property type="match status" value="1"/>
</dbReference>
<evidence type="ECO:0000256" key="3">
    <source>
        <dbReference type="ARBA" id="ARBA00022458"/>
    </source>
</evidence>
<evidence type="ECO:0000259" key="6">
    <source>
        <dbReference type="PROSITE" id="PS50893"/>
    </source>
</evidence>
<dbReference type="Gene3D" id="3.40.50.300">
    <property type="entry name" value="P-loop containing nucleotide triphosphate hydrolases"/>
    <property type="match status" value="1"/>
</dbReference>
<dbReference type="PROSITE" id="PS50893">
    <property type="entry name" value="ABC_TRANSPORTER_2"/>
    <property type="match status" value="1"/>
</dbReference>
<dbReference type="CDD" id="cd03266">
    <property type="entry name" value="ABC_NatA_sodium_exporter"/>
    <property type="match status" value="1"/>
</dbReference>
<proteinExistence type="inferred from homology"/>
<reference evidence="7 8" key="1">
    <citation type="journal article" date="2016" name="PLoS ONE">
        <title>Complete Genome Sequence and Comparative Genomics of a Novel Myxobacterium Myxococcus hansupus.</title>
        <authorList>
            <person name="Sharma G."/>
            <person name="Narwani T."/>
            <person name="Subramanian S."/>
        </authorList>
    </citation>
    <scope>NUCLEOTIDE SEQUENCE [LARGE SCALE GENOMIC DNA]</scope>
    <source>
        <strain evidence="8">mixupus</strain>
    </source>
</reference>
<protein>
    <submittedName>
        <fullName evidence="7">ABC-type Na+ transport system, ATPase component</fullName>
    </submittedName>
</protein>
<dbReference type="PANTHER" id="PTHR42711:SF5">
    <property type="entry name" value="ABC TRANSPORTER ATP-BINDING PROTEIN NATA"/>
    <property type="match status" value="1"/>
</dbReference>
<dbReference type="AlphaFoldDB" id="A0A0H4X506"/>
<dbReference type="InterPro" id="IPR050763">
    <property type="entry name" value="ABC_transporter_ATP-binding"/>
</dbReference>
<dbReference type="GO" id="GO:0005524">
    <property type="term" value="F:ATP binding"/>
    <property type="evidence" value="ECO:0007669"/>
    <property type="project" value="UniProtKB-KW"/>
</dbReference>
<dbReference type="RefSeq" id="WP_002638014.1">
    <property type="nucleotide sequence ID" value="NZ_CP012109.1"/>
</dbReference>
<dbReference type="GO" id="GO:0016887">
    <property type="term" value="F:ATP hydrolysis activity"/>
    <property type="evidence" value="ECO:0007669"/>
    <property type="project" value="InterPro"/>
</dbReference>
<dbReference type="EMBL" id="CP012109">
    <property type="protein sequence ID" value="AKQ70821.1"/>
    <property type="molecule type" value="Genomic_DNA"/>
</dbReference>
<dbReference type="Proteomes" id="UP000009026">
    <property type="component" value="Chromosome"/>
</dbReference>
<organism evidence="7 8">
    <name type="scientific">Pseudomyxococcus hansupus</name>
    <dbReference type="NCBI Taxonomy" id="1297742"/>
    <lineage>
        <taxon>Bacteria</taxon>
        <taxon>Pseudomonadati</taxon>
        <taxon>Myxococcota</taxon>
        <taxon>Myxococcia</taxon>
        <taxon>Myxococcales</taxon>
        <taxon>Cystobacterineae</taxon>
        <taxon>Myxococcaceae</taxon>
        <taxon>Pseudomyxococcus</taxon>
    </lineage>
</organism>
<evidence type="ECO:0000313" key="8">
    <source>
        <dbReference type="Proteomes" id="UP000009026"/>
    </source>
</evidence>
<dbReference type="InterPro" id="IPR017871">
    <property type="entry name" value="ABC_transporter-like_CS"/>
</dbReference>
<keyword evidence="5" id="KW-0067">ATP-binding</keyword>
<feature type="domain" description="ABC transporter" evidence="6">
    <location>
        <begin position="2"/>
        <end position="233"/>
    </location>
</feature>
<dbReference type="Pfam" id="PF00005">
    <property type="entry name" value="ABC_tran"/>
    <property type="match status" value="1"/>
</dbReference>
<keyword evidence="2" id="KW-0813">Transport</keyword>
<sequence>MIEARNLHKRFGKKVVAVEDVSFVAEDGIITGLLGPNGAGKTTTMRMLYTLVRPDRGTALVDGVDVVQRPEDARRGLGVLPDARGLYPRLTAREHARYYGELHGLSGAVLDKRVDELLDLLDMREIADRRTEGFSQGERVKVAMARALVHGPRNVLLDEPTNGLDVMSTRAVRNLLRRLKDEGRCVVFSSHVMQEVAALCDRIVVVAHGRVVADGTPDALRERTGKDSLEEAFVATIGTDQGLMQ</sequence>
<dbReference type="SUPFAM" id="SSF52540">
    <property type="entry name" value="P-loop containing nucleoside triphosphate hydrolases"/>
    <property type="match status" value="1"/>
</dbReference>
<dbReference type="OrthoDB" id="9805130at2"/>
<dbReference type="PROSITE" id="PS00211">
    <property type="entry name" value="ABC_TRANSPORTER_1"/>
    <property type="match status" value="1"/>
</dbReference>
<evidence type="ECO:0000256" key="2">
    <source>
        <dbReference type="ARBA" id="ARBA00022448"/>
    </source>
</evidence>
<dbReference type="KEGG" id="mym:A176_007733"/>
<dbReference type="PATRIC" id="fig|1297742.4.peg.7867"/>
<keyword evidence="4" id="KW-0547">Nucleotide-binding</keyword>